<evidence type="ECO:0000256" key="1">
    <source>
        <dbReference type="SAM" id="MobiDB-lite"/>
    </source>
</evidence>
<organism evidence="2 3">
    <name type="scientific">Dendrothele bispora (strain CBS 962.96)</name>
    <dbReference type="NCBI Taxonomy" id="1314807"/>
    <lineage>
        <taxon>Eukaryota</taxon>
        <taxon>Fungi</taxon>
        <taxon>Dikarya</taxon>
        <taxon>Basidiomycota</taxon>
        <taxon>Agaricomycotina</taxon>
        <taxon>Agaricomycetes</taxon>
        <taxon>Agaricomycetidae</taxon>
        <taxon>Agaricales</taxon>
        <taxon>Agaricales incertae sedis</taxon>
        <taxon>Dendrothele</taxon>
    </lineage>
</organism>
<evidence type="ECO:0000313" key="2">
    <source>
        <dbReference type="EMBL" id="THU87274.1"/>
    </source>
</evidence>
<dbReference type="EMBL" id="ML179457">
    <property type="protein sequence ID" value="THU87274.1"/>
    <property type="molecule type" value="Genomic_DNA"/>
</dbReference>
<gene>
    <name evidence="2" type="ORF">K435DRAFT_969948</name>
</gene>
<accession>A0A4S8LED1</accession>
<proteinExistence type="predicted"/>
<feature type="compositionally biased region" description="Low complexity" evidence="1">
    <location>
        <begin position="9"/>
        <end position="21"/>
    </location>
</feature>
<dbReference type="OrthoDB" id="3365399at2759"/>
<feature type="region of interest" description="Disordered" evidence="1">
    <location>
        <begin position="1"/>
        <end position="107"/>
    </location>
</feature>
<keyword evidence="3" id="KW-1185">Reference proteome</keyword>
<name>A0A4S8LED1_DENBC</name>
<feature type="compositionally biased region" description="Polar residues" evidence="1">
    <location>
        <begin position="50"/>
        <end position="59"/>
    </location>
</feature>
<reference evidence="2 3" key="1">
    <citation type="journal article" date="2019" name="Nat. Ecol. Evol.">
        <title>Megaphylogeny resolves global patterns of mushroom evolution.</title>
        <authorList>
            <person name="Varga T."/>
            <person name="Krizsan K."/>
            <person name="Foldi C."/>
            <person name="Dima B."/>
            <person name="Sanchez-Garcia M."/>
            <person name="Sanchez-Ramirez S."/>
            <person name="Szollosi G.J."/>
            <person name="Szarkandi J.G."/>
            <person name="Papp V."/>
            <person name="Albert L."/>
            <person name="Andreopoulos W."/>
            <person name="Angelini C."/>
            <person name="Antonin V."/>
            <person name="Barry K.W."/>
            <person name="Bougher N.L."/>
            <person name="Buchanan P."/>
            <person name="Buyck B."/>
            <person name="Bense V."/>
            <person name="Catcheside P."/>
            <person name="Chovatia M."/>
            <person name="Cooper J."/>
            <person name="Damon W."/>
            <person name="Desjardin D."/>
            <person name="Finy P."/>
            <person name="Geml J."/>
            <person name="Haridas S."/>
            <person name="Hughes K."/>
            <person name="Justo A."/>
            <person name="Karasinski D."/>
            <person name="Kautmanova I."/>
            <person name="Kiss B."/>
            <person name="Kocsube S."/>
            <person name="Kotiranta H."/>
            <person name="LaButti K.M."/>
            <person name="Lechner B.E."/>
            <person name="Liimatainen K."/>
            <person name="Lipzen A."/>
            <person name="Lukacs Z."/>
            <person name="Mihaltcheva S."/>
            <person name="Morgado L.N."/>
            <person name="Niskanen T."/>
            <person name="Noordeloos M.E."/>
            <person name="Ohm R.A."/>
            <person name="Ortiz-Santana B."/>
            <person name="Ovrebo C."/>
            <person name="Racz N."/>
            <person name="Riley R."/>
            <person name="Savchenko A."/>
            <person name="Shiryaev A."/>
            <person name="Soop K."/>
            <person name="Spirin V."/>
            <person name="Szebenyi C."/>
            <person name="Tomsovsky M."/>
            <person name="Tulloss R.E."/>
            <person name="Uehling J."/>
            <person name="Grigoriev I.V."/>
            <person name="Vagvolgyi C."/>
            <person name="Papp T."/>
            <person name="Martin F.M."/>
            <person name="Miettinen O."/>
            <person name="Hibbett D.S."/>
            <person name="Nagy L.G."/>
        </authorList>
    </citation>
    <scope>NUCLEOTIDE SEQUENCE [LARGE SCALE GENOMIC DNA]</scope>
    <source>
        <strain evidence="2 3">CBS 962.96</strain>
    </source>
</reference>
<evidence type="ECO:0000313" key="3">
    <source>
        <dbReference type="Proteomes" id="UP000297245"/>
    </source>
</evidence>
<protein>
    <submittedName>
        <fullName evidence="2">Uncharacterized protein</fullName>
    </submittedName>
</protein>
<dbReference type="AlphaFoldDB" id="A0A4S8LED1"/>
<sequence length="173" mass="19172">MIIKREDYSSSSMTATSAAALKAEEALAEASQNPSEQDAPLSYDDIDYNSAPTISPKISKSSDEDSDNSVDIQDVDKTPHTNLKQKRGDSKKPRSRSRSITPPPQVPLHQLQNARNIVRKALGVSHITSTPELDDDFRLDETQNRLPRTSCICLETCLKATCVSSRVVFRARR</sequence>
<dbReference type="Proteomes" id="UP000297245">
    <property type="component" value="Unassembled WGS sequence"/>
</dbReference>